<keyword evidence="11" id="KW-0560">Oxidoreductase</keyword>
<feature type="domain" description="Plastocyanin-like" evidence="16">
    <location>
        <begin position="428"/>
        <end position="566"/>
    </location>
</feature>
<evidence type="ECO:0000256" key="13">
    <source>
        <dbReference type="ARBA" id="ARBA00023185"/>
    </source>
</evidence>
<comment type="catalytic activity">
    <reaction evidence="1">
        <text>4 hydroquinone + O2 = 4 benzosemiquinone + 2 H2O</text>
        <dbReference type="Rhea" id="RHEA:11276"/>
        <dbReference type="ChEBI" id="CHEBI:15377"/>
        <dbReference type="ChEBI" id="CHEBI:15379"/>
        <dbReference type="ChEBI" id="CHEBI:17594"/>
        <dbReference type="ChEBI" id="CHEBI:17977"/>
        <dbReference type="EC" id="1.10.3.2"/>
    </reaction>
</comment>
<dbReference type="AlphaFoldDB" id="A0A5J9SPD5"/>
<dbReference type="PROSITE" id="PS00080">
    <property type="entry name" value="MULTICOPPER_OXIDASE2"/>
    <property type="match status" value="1"/>
</dbReference>
<evidence type="ECO:0000313" key="18">
    <source>
        <dbReference type="EMBL" id="TVU00779.1"/>
    </source>
</evidence>
<comment type="similarity">
    <text evidence="5">Belongs to the multicopper oxidase family.</text>
</comment>
<evidence type="ECO:0000256" key="14">
    <source>
        <dbReference type="SAM" id="SignalP"/>
    </source>
</evidence>
<dbReference type="InterPro" id="IPR001117">
    <property type="entry name" value="Cu-oxidase_2nd"/>
</dbReference>
<dbReference type="InterPro" id="IPR011707">
    <property type="entry name" value="Cu-oxidase-like_N"/>
</dbReference>
<keyword evidence="14" id="KW-0732">Signal</keyword>
<proteinExistence type="inferred from homology"/>
<gene>
    <name evidence="18" type="ORF">EJB05_53769</name>
</gene>
<feature type="domain" description="Plastocyanin-like" evidence="17">
    <location>
        <begin position="37"/>
        <end position="151"/>
    </location>
</feature>
<evidence type="ECO:0000259" key="17">
    <source>
        <dbReference type="Pfam" id="PF07732"/>
    </source>
</evidence>
<keyword evidence="13" id="KW-0439">Lignin degradation</keyword>
<dbReference type="PANTHER" id="PTHR11709">
    <property type="entry name" value="MULTI-COPPER OXIDASE"/>
    <property type="match status" value="1"/>
</dbReference>
<keyword evidence="12" id="KW-0186">Copper</keyword>
<evidence type="ECO:0000259" key="15">
    <source>
        <dbReference type="Pfam" id="PF00394"/>
    </source>
</evidence>
<dbReference type="GO" id="GO:0052716">
    <property type="term" value="F:hydroquinone:oxygen oxidoreductase activity"/>
    <property type="evidence" value="ECO:0007669"/>
    <property type="project" value="UniProtKB-EC"/>
</dbReference>
<evidence type="ECO:0000256" key="6">
    <source>
        <dbReference type="ARBA" id="ARBA00012297"/>
    </source>
</evidence>
<dbReference type="GO" id="GO:0005507">
    <property type="term" value="F:copper ion binding"/>
    <property type="evidence" value="ECO:0007669"/>
    <property type="project" value="InterPro"/>
</dbReference>
<dbReference type="GO" id="GO:0046274">
    <property type="term" value="P:lignin catabolic process"/>
    <property type="evidence" value="ECO:0007669"/>
    <property type="project" value="UniProtKB-KW"/>
</dbReference>
<dbReference type="InterPro" id="IPR002355">
    <property type="entry name" value="Cu_oxidase_Cu_BS"/>
</dbReference>
<dbReference type="CDD" id="cd13875">
    <property type="entry name" value="CuRO_2_LCC_plant"/>
    <property type="match status" value="1"/>
</dbReference>
<dbReference type="Pfam" id="PF07731">
    <property type="entry name" value="Cu-oxidase_2"/>
    <property type="match status" value="1"/>
</dbReference>
<dbReference type="Gene3D" id="2.60.40.420">
    <property type="entry name" value="Cupredoxins - blue copper proteins"/>
    <property type="match status" value="3"/>
</dbReference>
<feature type="chain" id="PRO_5023878651" description="laccase" evidence="14">
    <location>
        <begin position="29"/>
        <end position="594"/>
    </location>
</feature>
<dbReference type="PANTHER" id="PTHR11709:SF512">
    <property type="entry name" value="LACCASE"/>
    <property type="match status" value="1"/>
</dbReference>
<comment type="cofactor">
    <cofactor evidence="2">
        <name>Cu cation</name>
        <dbReference type="ChEBI" id="CHEBI:23378"/>
    </cofactor>
</comment>
<accession>A0A5J9SPD5</accession>
<evidence type="ECO:0000256" key="5">
    <source>
        <dbReference type="ARBA" id="ARBA00010609"/>
    </source>
</evidence>
<dbReference type="InterPro" id="IPR008972">
    <property type="entry name" value="Cupredoxin"/>
</dbReference>
<dbReference type="Proteomes" id="UP000324897">
    <property type="component" value="Unassembled WGS sequence"/>
</dbReference>
<dbReference type="Pfam" id="PF00394">
    <property type="entry name" value="Cu-oxidase"/>
    <property type="match status" value="1"/>
</dbReference>
<sequence>MKSWSFFSGISAGVVFFFTAVALPPVAAAVIEHTFVVSQMNMTHLCKETLVTVVNGQLPGPAIDLREGDSVAVHVINKSPYNITIHWHGVKQWLNCWYDGVPMITQRPILPNTEFTYRFNVSGQEGTLWWHAHVPLLRVTLHGALIIRPRDGPSSYLFPKPDKEVPIIIGEWWDKNLTGVHMNMTNGFFDDFNSASTINGKLGDLFNCSGVPEDGFMLDVEAGRTYLLRVINAALFNEYYLKIAGHKFTVVSADANYVNPYTTDTIAIAPGETVDALVVADAPPGRYYMVALPNQAPPPNTQTPEYTTRGMVQYSSNHGKDDVPVVPEMPDEHDSITSFYFHGNLTSLRHRQSSTPVPVEADESLFVLLSLGSICRNGGESCKRGDSKESRILANMNNVSFHLPAATATPILEAHYYHNGMDDTLQLPDGPPVMFNFTDRELIPFGPKEMHLEPTSRAKLVRRFPQGTTVDVVFQSTGVLQGDSNPMHLHGHDMLVLAQGLGNYDAARDVATYNLVNPPRKNTVLVPNLGWAAVRFVADNPGVWYMHCHYEFHLSMGMAAVFIVADGPTEDTSLPPPPVEFSTYGFDNNLIMSN</sequence>
<evidence type="ECO:0000256" key="2">
    <source>
        <dbReference type="ARBA" id="ARBA00001935"/>
    </source>
</evidence>
<evidence type="ECO:0000256" key="3">
    <source>
        <dbReference type="ARBA" id="ARBA00002075"/>
    </source>
</evidence>
<evidence type="ECO:0000313" key="19">
    <source>
        <dbReference type="Proteomes" id="UP000324897"/>
    </source>
</evidence>
<comment type="subcellular location">
    <subcellularLocation>
        <location evidence="4">Secreted</location>
        <location evidence="4">Extracellular space</location>
        <location evidence="4">Apoplast</location>
    </subcellularLocation>
</comment>
<keyword evidence="10" id="KW-0677">Repeat</keyword>
<evidence type="ECO:0000256" key="8">
    <source>
        <dbReference type="ARBA" id="ARBA00022525"/>
    </source>
</evidence>
<evidence type="ECO:0000259" key="16">
    <source>
        <dbReference type="Pfam" id="PF07731"/>
    </source>
</evidence>
<dbReference type="OrthoDB" id="590181at2759"/>
<dbReference type="InterPro" id="IPR034288">
    <property type="entry name" value="CuRO_1_LCC"/>
</dbReference>
<evidence type="ECO:0000256" key="9">
    <source>
        <dbReference type="ARBA" id="ARBA00022723"/>
    </source>
</evidence>
<dbReference type="InterPro" id="IPR011706">
    <property type="entry name" value="Cu-oxidase_C"/>
</dbReference>
<dbReference type="PROSITE" id="PS00079">
    <property type="entry name" value="MULTICOPPER_OXIDASE1"/>
    <property type="match status" value="1"/>
</dbReference>
<evidence type="ECO:0000256" key="12">
    <source>
        <dbReference type="ARBA" id="ARBA00023008"/>
    </source>
</evidence>
<feature type="domain" description="Plastocyanin-like" evidence="15">
    <location>
        <begin position="164"/>
        <end position="300"/>
    </location>
</feature>
<evidence type="ECO:0000256" key="10">
    <source>
        <dbReference type="ARBA" id="ARBA00022737"/>
    </source>
</evidence>
<reference evidence="18 19" key="1">
    <citation type="journal article" date="2019" name="Sci. Rep.">
        <title>A high-quality genome of Eragrostis curvula grass provides insights into Poaceae evolution and supports new strategies to enhance forage quality.</title>
        <authorList>
            <person name="Carballo J."/>
            <person name="Santos B.A.C.M."/>
            <person name="Zappacosta D."/>
            <person name="Garbus I."/>
            <person name="Selva J.P."/>
            <person name="Gallo C.A."/>
            <person name="Diaz A."/>
            <person name="Albertini E."/>
            <person name="Caccamo M."/>
            <person name="Echenique V."/>
        </authorList>
    </citation>
    <scope>NUCLEOTIDE SEQUENCE [LARGE SCALE GENOMIC DNA]</scope>
    <source>
        <strain evidence="19">cv. Victoria</strain>
        <tissue evidence="18">Leaf</tissue>
    </source>
</reference>
<dbReference type="SUPFAM" id="SSF49503">
    <property type="entry name" value="Cupredoxins"/>
    <property type="match status" value="3"/>
</dbReference>
<keyword evidence="8" id="KW-0964">Secreted</keyword>
<keyword evidence="9" id="KW-0479">Metal-binding</keyword>
<dbReference type="EC" id="1.10.3.2" evidence="6"/>
<evidence type="ECO:0000256" key="1">
    <source>
        <dbReference type="ARBA" id="ARBA00000349"/>
    </source>
</evidence>
<keyword evidence="19" id="KW-1185">Reference proteome</keyword>
<dbReference type="CDD" id="cd13849">
    <property type="entry name" value="CuRO_1_LCC_plant"/>
    <property type="match status" value="1"/>
</dbReference>
<organism evidence="18 19">
    <name type="scientific">Eragrostis curvula</name>
    <name type="common">weeping love grass</name>
    <dbReference type="NCBI Taxonomy" id="38414"/>
    <lineage>
        <taxon>Eukaryota</taxon>
        <taxon>Viridiplantae</taxon>
        <taxon>Streptophyta</taxon>
        <taxon>Embryophyta</taxon>
        <taxon>Tracheophyta</taxon>
        <taxon>Spermatophyta</taxon>
        <taxon>Magnoliopsida</taxon>
        <taxon>Liliopsida</taxon>
        <taxon>Poales</taxon>
        <taxon>Poaceae</taxon>
        <taxon>PACMAD clade</taxon>
        <taxon>Chloridoideae</taxon>
        <taxon>Eragrostideae</taxon>
        <taxon>Eragrostidinae</taxon>
        <taxon>Eragrostis</taxon>
    </lineage>
</organism>
<feature type="non-terminal residue" evidence="18">
    <location>
        <position position="1"/>
    </location>
</feature>
<evidence type="ECO:0000256" key="11">
    <source>
        <dbReference type="ARBA" id="ARBA00023002"/>
    </source>
</evidence>
<dbReference type="InterPro" id="IPR045087">
    <property type="entry name" value="Cu-oxidase_fam"/>
</dbReference>
<comment type="caution">
    <text evidence="18">The sequence shown here is derived from an EMBL/GenBank/DDBJ whole genome shotgun (WGS) entry which is preliminary data.</text>
</comment>
<feature type="signal peptide" evidence="14">
    <location>
        <begin position="1"/>
        <end position="28"/>
    </location>
</feature>
<dbReference type="Gramene" id="TVU00779">
    <property type="protein sequence ID" value="TVU00779"/>
    <property type="gene ID" value="EJB05_53769"/>
</dbReference>
<dbReference type="EMBL" id="RWGY01000545">
    <property type="protein sequence ID" value="TVU00779.1"/>
    <property type="molecule type" value="Genomic_DNA"/>
</dbReference>
<comment type="function">
    <text evidence="3">Lignin degradation and detoxification of lignin-derived products.</text>
</comment>
<dbReference type="GO" id="GO:0048046">
    <property type="term" value="C:apoplast"/>
    <property type="evidence" value="ECO:0007669"/>
    <property type="project" value="UniProtKB-SubCell"/>
</dbReference>
<keyword evidence="7" id="KW-0052">Apoplast</keyword>
<dbReference type="InterPro" id="IPR033138">
    <property type="entry name" value="Cu_oxidase_CS"/>
</dbReference>
<dbReference type="InterPro" id="IPR034285">
    <property type="entry name" value="CuRO_2_LCC"/>
</dbReference>
<evidence type="ECO:0000256" key="4">
    <source>
        <dbReference type="ARBA" id="ARBA00004271"/>
    </source>
</evidence>
<dbReference type="Pfam" id="PF07732">
    <property type="entry name" value="Cu-oxidase_3"/>
    <property type="match status" value="1"/>
</dbReference>
<evidence type="ECO:0000256" key="7">
    <source>
        <dbReference type="ARBA" id="ARBA00022523"/>
    </source>
</evidence>
<protein>
    <recommendedName>
        <fullName evidence="6">laccase</fullName>
        <ecNumber evidence="6">1.10.3.2</ecNumber>
    </recommendedName>
</protein>
<name>A0A5J9SPD5_9POAL</name>